<gene>
    <name evidence="5" type="ORF">QQ020_10460</name>
</gene>
<feature type="region of interest" description="Disordered" evidence="2">
    <location>
        <begin position="265"/>
        <end position="291"/>
    </location>
</feature>
<dbReference type="Pfam" id="PF13185">
    <property type="entry name" value="GAF_2"/>
    <property type="match status" value="1"/>
</dbReference>
<feature type="transmembrane region" description="Helical" evidence="3">
    <location>
        <begin position="56"/>
        <end position="76"/>
    </location>
</feature>
<feature type="coiled-coil region" evidence="1">
    <location>
        <begin position="117"/>
        <end position="144"/>
    </location>
</feature>
<reference evidence="5" key="1">
    <citation type="submission" date="2023-06" db="EMBL/GenBank/DDBJ databases">
        <title>Genomic of Agaribacillus aureum.</title>
        <authorList>
            <person name="Wang G."/>
        </authorList>
    </citation>
    <scope>NUCLEOTIDE SEQUENCE</scope>
    <source>
        <strain evidence="5">BMA12</strain>
    </source>
</reference>
<dbReference type="EMBL" id="JAUJEB010000001">
    <property type="protein sequence ID" value="MDN5212471.1"/>
    <property type="molecule type" value="Genomic_DNA"/>
</dbReference>
<keyword evidence="6" id="KW-1185">Reference proteome</keyword>
<dbReference type="InterPro" id="IPR029016">
    <property type="entry name" value="GAF-like_dom_sf"/>
</dbReference>
<dbReference type="RefSeq" id="WP_346757788.1">
    <property type="nucleotide sequence ID" value="NZ_JAUJEB010000001.1"/>
</dbReference>
<dbReference type="SUPFAM" id="SSF55781">
    <property type="entry name" value="GAF domain-like"/>
    <property type="match status" value="1"/>
</dbReference>
<dbReference type="Proteomes" id="UP001172083">
    <property type="component" value="Unassembled WGS sequence"/>
</dbReference>
<proteinExistence type="predicted"/>
<evidence type="ECO:0000313" key="6">
    <source>
        <dbReference type="Proteomes" id="UP001172083"/>
    </source>
</evidence>
<accession>A0ABT8L5Z2</accession>
<keyword evidence="3" id="KW-0812">Transmembrane</keyword>
<evidence type="ECO:0000259" key="4">
    <source>
        <dbReference type="SMART" id="SM00065"/>
    </source>
</evidence>
<keyword evidence="3" id="KW-1133">Transmembrane helix</keyword>
<evidence type="ECO:0000256" key="3">
    <source>
        <dbReference type="SAM" id="Phobius"/>
    </source>
</evidence>
<dbReference type="Gene3D" id="3.30.450.40">
    <property type="match status" value="1"/>
</dbReference>
<evidence type="ECO:0000256" key="1">
    <source>
        <dbReference type="SAM" id="Coils"/>
    </source>
</evidence>
<dbReference type="InterPro" id="IPR003018">
    <property type="entry name" value="GAF"/>
</dbReference>
<dbReference type="SMART" id="SM00065">
    <property type="entry name" value="GAF"/>
    <property type="match status" value="1"/>
</dbReference>
<name>A0ABT8L5Z2_9BACT</name>
<sequence>MKVSIKRLGTIFTFLFVGGILATAWMLYQLPDSLIYRANVIDLKELEGINPILNEINIVTAVALMLGLLAIISLLLSQKAASIENVNVSSNQEIEEEKPEMVENEAEVEDIFQGVDLDQINLILAEKEDNKQKLNNVLNKICNHIEAVQGALYVVTKEKNIKYIELIAAYAYHKPESEVIRYEFGEGLAGQVAKEGKLVNIKEVPAGYIKVISGLGDTSPNNLLIVPLKKGNNIIGVVEIASFKAFRKGDIAYLEQVFSLAAEKTMAKPAEKKSKTTKEKSPATETGDQVK</sequence>
<keyword evidence="3" id="KW-0472">Membrane</keyword>
<feature type="transmembrane region" description="Helical" evidence="3">
    <location>
        <begin position="7"/>
        <end position="28"/>
    </location>
</feature>
<organism evidence="5 6">
    <name type="scientific">Agaribacillus aureus</name>
    <dbReference type="NCBI Taxonomy" id="3051825"/>
    <lineage>
        <taxon>Bacteria</taxon>
        <taxon>Pseudomonadati</taxon>
        <taxon>Bacteroidota</taxon>
        <taxon>Cytophagia</taxon>
        <taxon>Cytophagales</taxon>
        <taxon>Splendidivirgaceae</taxon>
        <taxon>Agaribacillus</taxon>
    </lineage>
</organism>
<feature type="domain" description="GAF" evidence="4">
    <location>
        <begin position="129"/>
        <end position="275"/>
    </location>
</feature>
<keyword evidence="1" id="KW-0175">Coiled coil</keyword>
<protein>
    <submittedName>
        <fullName evidence="5">GAF domain-containing protein</fullName>
    </submittedName>
</protein>
<evidence type="ECO:0000313" key="5">
    <source>
        <dbReference type="EMBL" id="MDN5212471.1"/>
    </source>
</evidence>
<comment type="caution">
    <text evidence="5">The sequence shown here is derived from an EMBL/GenBank/DDBJ whole genome shotgun (WGS) entry which is preliminary data.</text>
</comment>
<evidence type="ECO:0000256" key="2">
    <source>
        <dbReference type="SAM" id="MobiDB-lite"/>
    </source>
</evidence>